<accession>A0ABQ4YZ17</accession>
<reference evidence="3" key="1">
    <citation type="journal article" date="2022" name="Int. J. Mol. Sci.">
        <title>Draft Genome of Tanacetum Coccineum: Genomic Comparison of Closely Related Tanacetum-Family Plants.</title>
        <authorList>
            <person name="Yamashiro T."/>
            <person name="Shiraishi A."/>
            <person name="Nakayama K."/>
            <person name="Satake H."/>
        </authorList>
    </citation>
    <scope>NUCLEOTIDE SEQUENCE</scope>
</reference>
<keyword evidence="4" id="KW-1185">Reference proteome</keyword>
<feature type="region of interest" description="Disordered" evidence="2">
    <location>
        <begin position="703"/>
        <end position="728"/>
    </location>
</feature>
<dbReference type="Proteomes" id="UP001151760">
    <property type="component" value="Unassembled WGS sequence"/>
</dbReference>
<feature type="compositionally biased region" description="Basic and acidic residues" evidence="2">
    <location>
        <begin position="703"/>
        <end position="724"/>
    </location>
</feature>
<name>A0ABQ4YZ17_9ASTR</name>
<reference evidence="3" key="2">
    <citation type="submission" date="2022-01" db="EMBL/GenBank/DDBJ databases">
        <authorList>
            <person name="Yamashiro T."/>
            <person name="Shiraishi A."/>
            <person name="Satake H."/>
            <person name="Nakayama K."/>
        </authorList>
    </citation>
    <scope>NUCLEOTIDE SEQUENCE</scope>
</reference>
<evidence type="ECO:0000313" key="3">
    <source>
        <dbReference type="EMBL" id="GJS82760.1"/>
    </source>
</evidence>
<protein>
    <submittedName>
        <fullName evidence="3">Uncharacterized protein</fullName>
    </submittedName>
</protein>
<evidence type="ECO:0000256" key="2">
    <source>
        <dbReference type="SAM" id="MobiDB-lite"/>
    </source>
</evidence>
<proteinExistence type="predicted"/>
<dbReference type="EMBL" id="BQNB010010849">
    <property type="protein sequence ID" value="GJS82760.1"/>
    <property type="molecule type" value="Genomic_DNA"/>
</dbReference>
<feature type="region of interest" description="Disordered" evidence="2">
    <location>
        <begin position="82"/>
        <end position="109"/>
    </location>
</feature>
<feature type="coiled-coil region" evidence="1">
    <location>
        <begin position="126"/>
        <end position="160"/>
    </location>
</feature>
<sequence length="746" mass="85019">MALNLVLFQELTDAAGSTNLRDQIQLEAYIVEIKVLGPRLLAVEPLSYVIKIHTQETDKLVKGTLIEIKAAKPKVRGVMIQEPSEFTTTTTTTTPAASKPSQDKGKAKMIESEKPLKKKDQIMYDQEVALNLQAQLQAELEEEERLTRQKEEEANIALIESWDNTQAMMDADYQMAQQLQAEEQEQLSIEEKSKLFVQLLEARKKHFAEMRAREKRNKPPTQAQQRKLYCNYLKNMEGYTLKQLKGFKFEVIKDMFDKAFKRVNTFVDYKTELVEGSEKRAEDSTKRAGTELEQEVAKKQKIDDAKVDDDQEEARMKELMNIVPDEEEVAIDAIPLATKPPCIVDWKIIKEGKISQFQIIRADGSSKRYSAFIHMLRNFDREDLETLWKLVKAKHGSTRPEEGYERVLWGDLMTMFEPDVESPVWRTLQNEKVLIWKLFDSCGVHFLRLQSMHIFMLVEKRYPLTPATITCMLNKKLQADHWNEMCYQLLKLITKQLKNPGSGRIVGIKSFIRLFGITAALIKVSAAQEESTARVKLVLLVENEENILKNGNAPIVTKTIDGKEIVIPPTSVEEKAQRRAELKARITMLMALPNEHQLKFNSYKDAKTLMQAIENRFGEVKGTSCSTTNSHKVAFLSSSSTNRAVNTAQGVNTASTQGAADSTTIIENLSDAVIYSFFASQSSILQLVNEDLQQINLDDLEEMDLRAPRNQDRRNKEPTRRTLPVEETTSDALVSQCDGFGYDWSD</sequence>
<keyword evidence="1" id="KW-0175">Coiled coil</keyword>
<evidence type="ECO:0000256" key="1">
    <source>
        <dbReference type="SAM" id="Coils"/>
    </source>
</evidence>
<comment type="caution">
    <text evidence="3">The sequence shown here is derived from an EMBL/GenBank/DDBJ whole genome shotgun (WGS) entry which is preliminary data.</text>
</comment>
<evidence type="ECO:0000313" key="4">
    <source>
        <dbReference type="Proteomes" id="UP001151760"/>
    </source>
</evidence>
<gene>
    <name evidence="3" type="ORF">Tco_0749301</name>
</gene>
<organism evidence="3 4">
    <name type="scientific">Tanacetum coccineum</name>
    <dbReference type="NCBI Taxonomy" id="301880"/>
    <lineage>
        <taxon>Eukaryota</taxon>
        <taxon>Viridiplantae</taxon>
        <taxon>Streptophyta</taxon>
        <taxon>Embryophyta</taxon>
        <taxon>Tracheophyta</taxon>
        <taxon>Spermatophyta</taxon>
        <taxon>Magnoliopsida</taxon>
        <taxon>eudicotyledons</taxon>
        <taxon>Gunneridae</taxon>
        <taxon>Pentapetalae</taxon>
        <taxon>asterids</taxon>
        <taxon>campanulids</taxon>
        <taxon>Asterales</taxon>
        <taxon>Asteraceae</taxon>
        <taxon>Asteroideae</taxon>
        <taxon>Anthemideae</taxon>
        <taxon>Anthemidinae</taxon>
        <taxon>Tanacetum</taxon>
    </lineage>
</organism>